<dbReference type="GO" id="GO:0005829">
    <property type="term" value="C:cytosol"/>
    <property type="evidence" value="ECO:0007669"/>
    <property type="project" value="TreeGrafter"/>
</dbReference>
<dbReference type="FunFam" id="3.40.50.300:FF:000076">
    <property type="entry name" value="Replicative DNA helicase"/>
    <property type="match status" value="1"/>
</dbReference>
<dbReference type="OrthoDB" id="9773982at2"/>
<reference evidence="14 15" key="1">
    <citation type="journal article" date="2015" name="Int. J. Syst. Evol. Microbiol.">
        <title>Tumebacillus algifaecis sp. nov., isolated from decomposing algal scum.</title>
        <authorList>
            <person name="Wu Y.F."/>
            <person name="Zhang B."/>
            <person name="Xing P."/>
            <person name="Wu Q.L."/>
            <person name="Liu S.J."/>
        </authorList>
    </citation>
    <scope>NUCLEOTIDE SEQUENCE [LARGE SCALE GENOMIC DNA]</scope>
    <source>
        <strain evidence="14 15">THMBR28</strain>
    </source>
</reference>
<dbReference type="InterPro" id="IPR007692">
    <property type="entry name" value="DNA_helicase_DnaB"/>
</dbReference>
<dbReference type="InterPro" id="IPR027417">
    <property type="entry name" value="P-loop_NTPase"/>
</dbReference>
<feature type="domain" description="SF4 helicase" evidence="13">
    <location>
        <begin position="189"/>
        <end position="453"/>
    </location>
</feature>
<keyword evidence="6 12" id="KW-0347">Helicase</keyword>
<evidence type="ECO:0000256" key="9">
    <source>
        <dbReference type="ARBA" id="ARBA00023235"/>
    </source>
</evidence>
<dbReference type="RefSeq" id="WP_094237038.1">
    <property type="nucleotide sequence ID" value="NZ_CP022657.1"/>
</dbReference>
<dbReference type="Gene3D" id="3.40.50.300">
    <property type="entry name" value="P-loop containing nucleotide triphosphate hydrolases"/>
    <property type="match status" value="1"/>
</dbReference>
<dbReference type="GO" id="GO:0006269">
    <property type="term" value="P:DNA replication, synthesis of primer"/>
    <property type="evidence" value="ECO:0007669"/>
    <property type="project" value="UniProtKB-UniRule"/>
</dbReference>
<evidence type="ECO:0000256" key="8">
    <source>
        <dbReference type="ARBA" id="ARBA00023125"/>
    </source>
</evidence>
<dbReference type="InterPro" id="IPR007693">
    <property type="entry name" value="DNA_helicase_DnaB-like_N"/>
</dbReference>
<dbReference type="Pfam" id="PF00772">
    <property type="entry name" value="DnaB"/>
    <property type="match status" value="1"/>
</dbReference>
<comment type="similarity">
    <text evidence="1 12">Belongs to the helicase family. DnaB subfamily.</text>
</comment>
<dbReference type="GO" id="GO:1990077">
    <property type="term" value="C:primosome complex"/>
    <property type="evidence" value="ECO:0007669"/>
    <property type="project" value="UniProtKB-UniRule"/>
</dbReference>
<comment type="function">
    <text evidence="12">The main replicative DNA helicase, it participates in initiation and elongation during chromosome replication. Travels ahead of the DNA replisome, separating dsDNA into templates for DNA synthesis. A processive ATP-dependent 5'-3' DNA helicase it has DNA-dependent ATPase activity.</text>
</comment>
<proteinExistence type="inferred from homology"/>
<accession>A0A223D326</accession>
<evidence type="ECO:0000256" key="3">
    <source>
        <dbReference type="ARBA" id="ARBA00022705"/>
    </source>
</evidence>
<dbReference type="NCBIfam" id="TIGR00665">
    <property type="entry name" value="DnaB"/>
    <property type="match status" value="1"/>
</dbReference>
<keyword evidence="15" id="KW-1185">Reference proteome</keyword>
<evidence type="ECO:0000256" key="10">
    <source>
        <dbReference type="ARBA" id="ARBA00048954"/>
    </source>
</evidence>
<evidence type="ECO:0000313" key="15">
    <source>
        <dbReference type="Proteomes" id="UP000214688"/>
    </source>
</evidence>
<dbReference type="AlphaFoldDB" id="A0A223D326"/>
<keyword evidence="7 12" id="KW-0067">ATP-binding</keyword>
<dbReference type="InterPro" id="IPR007694">
    <property type="entry name" value="DNA_helicase_DnaB-like_C"/>
</dbReference>
<evidence type="ECO:0000313" key="14">
    <source>
        <dbReference type="EMBL" id="ASS75797.1"/>
    </source>
</evidence>
<dbReference type="GO" id="GO:0043139">
    <property type="term" value="F:5'-3' DNA helicase activity"/>
    <property type="evidence" value="ECO:0007669"/>
    <property type="project" value="UniProtKB-EC"/>
</dbReference>
<dbReference type="CDD" id="cd00984">
    <property type="entry name" value="DnaB_C"/>
    <property type="match status" value="1"/>
</dbReference>
<dbReference type="GO" id="GO:0016887">
    <property type="term" value="F:ATP hydrolysis activity"/>
    <property type="evidence" value="ECO:0007669"/>
    <property type="project" value="RHEA"/>
</dbReference>
<dbReference type="InterPro" id="IPR036185">
    <property type="entry name" value="DNA_heli_DnaB-like_N_sf"/>
</dbReference>
<dbReference type="SUPFAM" id="SSF52540">
    <property type="entry name" value="P-loop containing nucleoside triphosphate hydrolases"/>
    <property type="match status" value="1"/>
</dbReference>
<keyword evidence="4 12" id="KW-0547">Nucleotide-binding</keyword>
<keyword evidence="8 12" id="KW-0238">DNA-binding</keyword>
<dbReference type="GO" id="GO:0005524">
    <property type="term" value="F:ATP binding"/>
    <property type="evidence" value="ECO:0007669"/>
    <property type="project" value="UniProtKB-UniRule"/>
</dbReference>
<keyword evidence="5 12" id="KW-0378">Hydrolase</keyword>
<name>A0A223D326_9BACL</name>
<evidence type="ECO:0000256" key="5">
    <source>
        <dbReference type="ARBA" id="ARBA00022801"/>
    </source>
</evidence>
<protein>
    <recommendedName>
        <fullName evidence="11 12">Replicative DNA helicase</fullName>
        <ecNumber evidence="11 12">5.6.2.3</ecNumber>
    </recommendedName>
</protein>
<evidence type="ECO:0000256" key="1">
    <source>
        <dbReference type="ARBA" id="ARBA00008428"/>
    </source>
</evidence>
<dbReference type="Pfam" id="PF03796">
    <property type="entry name" value="DnaB_C"/>
    <property type="match status" value="1"/>
</dbReference>
<dbReference type="PANTHER" id="PTHR30153">
    <property type="entry name" value="REPLICATIVE DNA HELICASE DNAB"/>
    <property type="match status" value="1"/>
</dbReference>
<dbReference type="EC" id="5.6.2.3" evidence="11 12"/>
<keyword evidence="9" id="KW-0413">Isomerase</keyword>
<evidence type="ECO:0000256" key="7">
    <source>
        <dbReference type="ARBA" id="ARBA00022840"/>
    </source>
</evidence>
<dbReference type="PANTHER" id="PTHR30153:SF2">
    <property type="entry name" value="REPLICATIVE DNA HELICASE"/>
    <property type="match status" value="1"/>
</dbReference>
<dbReference type="PROSITE" id="PS51199">
    <property type="entry name" value="SF4_HELICASE"/>
    <property type="match status" value="1"/>
</dbReference>
<dbReference type="Proteomes" id="UP000214688">
    <property type="component" value="Chromosome"/>
</dbReference>
<gene>
    <name evidence="14" type="ORF">CIG75_12900</name>
</gene>
<sequence>MFPFDDDEQLHSPLPANVEAEQAVLGACIIAKTALEEVKTNQKLVPNDFWRESHQAIFQAMLDVEKACKPVDMVTLTVHLQEQKKIDQAGGIEYLTRLANSVPSAANVDHYAAIVKEKSVLRQLICSHEKVAAASLKADANPWDIIAAQKDILRQLEVSAQQTGFFERSADVVERTIDQISKRAERGDEENPVTGVPSGYRDLDEMTTGFHGSELIILAARPAVGKTAFALNVAQNVAVRAGEPVAIFSLEMGAEQLVQRMLCAEGNIDANKLRTGKLDEDDWPKLMIAAGTIGDAPIFIDDTAGITVADIWAKCRRLKQQVGKLGLIVIDYLQLIQGRGRDRQQDVSEISRTLKIMARELDVPVIALSQLSRSVEKRQDKRPMLSDLRESGAIEQDADIVAFLYRDEYYNKDSEKKNVVEFIIAKQRSGPVGTVELAFLKNFNKFVDIPKQFTLFDQGA</sequence>
<evidence type="ECO:0000256" key="4">
    <source>
        <dbReference type="ARBA" id="ARBA00022741"/>
    </source>
</evidence>
<dbReference type="EMBL" id="CP022657">
    <property type="protein sequence ID" value="ASS75797.1"/>
    <property type="molecule type" value="Genomic_DNA"/>
</dbReference>
<dbReference type="SUPFAM" id="SSF48024">
    <property type="entry name" value="N-terminal domain of DnaB helicase"/>
    <property type="match status" value="1"/>
</dbReference>
<dbReference type="NCBIfam" id="NF004384">
    <property type="entry name" value="PRK05748.1"/>
    <property type="match status" value="1"/>
</dbReference>
<evidence type="ECO:0000259" key="13">
    <source>
        <dbReference type="PROSITE" id="PS51199"/>
    </source>
</evidence>
<dbReference type="InterPro" id="IPR016136">
    <property type="entry name" value="DNA_helicase_N/primase_C"/>
</dbReference>
<evidence type="ECO:0000256" key="11">
    <source>
        <dbReference type="NCBIfam" id="TIGR00665"/>
    </source>
</evidence>
<organism evidence="14 15">
    <name type="scientific">Tumebacillus algifaecis</name>
    <dbReference type="NCBI Taxonomy" id="1214604"/>
    <lineage>
        <taxon>Bacteria</taxon>
        <taxon>Bacillati</taxon>
        <taxon>Bacillota</taxon>
        <taxon>Bacilli</taxon>
        <taxon>Bacillales</taxon>
        <taxon>Alicyclobacillaceae</taxon>
        <taxon>Tumebacillus</taxon>
    </lineage>
</organism>
<dbReference type="GO" id="GO:0003677">
    <property type="term" value="F:DNA binding"/>
    <property type="evidence" value="ECO:0007669"/>
    <property type="project" value="UniProtKB-UniRule"/>
</dbReference>
<keyword evidence="2 12" id="KW-0639">Primosome</keyword>
<keyword evidence="3 12" id="KW-0235">DNA replication</keyword>
<evidence type="ECO:0000256" key="2">
    <source>
        <dbReference type="ARBA" id="ARBA00022515"/>
    </source>
</evidence>
<comment type="catalytic activity">
    <reaction evidence="10 12">
        <text>ATP + H2O = ADP + phosphate + H(+)</text>
        <dbReference type="Rhea" id="RHEA:13065"/>
        <dbReference type="ChEBI" id="CHEBI:15377"/>
        <dbReference type="ChEBI" id="CHEBI:15378"/>
        <dbReference type="ChEBI" id="CHEBI:30616"/>
        <dbReference type="ChEBI" id="CHEBI:43474"/>
        <dbReference type="ChEBI" id="CHEBI:456216"/>
        <dbReference type="EC" id="5.6.2.3"/>
    </reaction>
</comment>
<evidence type="ECO:0000256" key="12">
    <source>
        <dbReference type="RuleBase" id="RU362085"/>
    </source>
</evidence>
<dbReference type="KEGG" id="tab:CIG75_12900"/>
<dbReference type="GO" id="GO:0042802">
    <property type="term" value="F:identical protein binding"/>
    <property type="evidence" value="ECO:0007669"/>
    <property type="project" value="UniProtKB-ARBA"/>
</dbReference>
<evidence type="ECO:0000256" key="6">
    <source>
        <dbReference type="ARBA" id="ARBA00022806"/>
    </source>
</evidence>
<dbReference type="Gene3D" id="1.10.860.10">
    <property type="entry name" value="DNAb Helicase, Chain A"/>
    <property type="match status" value="1"/>
</dbReference>